<dbReference type="Proteomes" id="UP000676428">
    <property type="component" value="Chromosome"/>
</dbReference>
<organism evidence="1 2">
    <name type="scientific">Shewanella dokdonensis</name>
    <dbReference type="NCBI Taxonomy" id="712036"/>
    <lineage>
        <taxon>Bacteria</taxon>
        <taxon>Pseudomonadati</taxon>
        <taxon>Pseudomonadota</taxon>
        <taxon>Gammaproteobacteria</taxon>
        <taxon>Alteromonadales</taxon>
        <taxon>Shewanellaceae</taxon>
        <taxon>Shewanella</taxon>
    </lineage>
</organism>
<proteinExistence type="predicted"/>
<evidence type="ECO:0000313" key="1">
    <source>
        <dbReference type="EMBL" id="QVK23821.1"/>
    </source>
</evidence>
<name>A0ABX8DGS1_9GAMM</name>
<gene>
    <name evidence="1" type="ORF">KHX94_03875</name>
</gene>
<protein>
    <submittedName>
        <fullName evidence="1">Uncharacterized protein</fullName>
    </submittedName>
</protein>
<accession>A0ABX8DGS1</accession>
<dbReference type="RefSeq" id="WP_213682437.1">
    <property type="nucleotide sequence ID" value="NZ_CP074572.1"/>
</dbReference>
<reference evidence="1 2" key="1">
    <citation type="journal article" date="2012" name="Int. J. Syst. Evol. Microbiol.">
        <title>Shewanella dokdonensis sp. nov., isolated from seawater.</title>
        <authorList>
            <person name="Sung H.R."/>
            <person name="Yoon J.H."/>
            <person name="Ghim S.Y."/>
        </authorList>
    </citation>
    <scope>NUCLEOTIDE SEQUENCE [LARGE SCALE GENOMIC DNA]</scope>
    <source>
        <strain evidence="1 2">DSM 23626</strain>
    </source>
</reference>
<evidence type="ECO:0000313" key="2">
    <source>
        <dbReference type="Proteomes" id="UP000676428"/>
    </source>
</evidence>
<dbReference type="EMBL" id="CP074572">
    <property type="protein sequence ID" value="QVK23821.1"/>
    <property type="molecule type" value="Genomic_DNA"/>
</dbReference>
<sequence length="303" mass="34923">MKIDFFSDLSDELQATLKEYGLNIPSPEELRQQDKRSEEIKDRSENYDIHNLLHHFFTVYSRRIPVHKWNVHISDKLSESSKIIEIVNKLSHGDDINILLSNRVSKLNQSKFADLLLAEWGIHHLHFEESRSNELLFIYFSKSDAYLIDILQHENADGSMVTWTNTDLIQVMHDNWPNVLRPYVFKTNSQSPVLTTEERRILRNKAANTTIVVNDGTEYIPMGGGYSASKHPIHAIVQSESLYLTVKQLQKTVEENYPAIQQALSTYTTSPKLELKLGTNLEPMVVEVVHKIQLNLQQSEKNA</sequence>
<keyword evidence="2" id="KW-1185">Reference proteome</keyword>